<keyword evidence="1" id="KW-0732">Signal</keyword>
<evidence type="ECO:0000313" key="2">
    <source>
        <dbReference type="EMBL" id="CAD7638322.1"/>
    </source>
</evidence>
<reference evidence="2" key="1">
    <citation type="submission" date="2020-11" db="EMBL/GenBank/DDBJ databases">
        <authorList>
            <person name="Tran Van P."/>
        </authorList>
    </citation>
    <scope>NUCLEOTIDE SEQUENCE</scope>
</reference>
<evidence type="ECO:0000313" key="3">
    <source>
        <dbReference type="Proteomes" id="UP000759131"/>
    </source>
</evidence>
<dbReference type="Proteomes" id="UP000759131">
    <property type="component" value="Unassembled WGS sequence"/>
</dbReference>
<keyword evidence="3" id="KW-1185">Reference proteome</keyword>
<accession>A0A7R9QB71</accession>
<organism evidence="2">
    <name type="scientific">Medioppia subpectinata</name>
    <dbReference type="NCBI Taxonomy" id="1979941"/>
    <lineage>
        <taxon>Eukaryota</taxon>
        <taxon>Metazoa</taxon>
        <taxon>Ecdysozoa</taxon>
        <taxon>Arthropoda</taxon>
        <taxon>Chelicerata</taxon>
        <taxon>Arachnida</taxon>
        <taxon>Acari</taxon>
        <taxon>Acariformes</taxon>
        <taxon>Sarcoptiformes</taxon>
        <taxon>Oribatida</taxon>
        <taxon>Brachypylina</taxon>
        <taxon>Oppioidea</taxon>
        <taxon>Oppiidae</taxon>
        <taxon>Medioppia</taxon>
    </lineage>
</organism>
<proteinExistence type="predicted"/>
<feature type="signal peptide" evidence="1">
    <location>
        <begin position="1"/>
        <end position="16"/>
    </location>
</feature>
<name>A0A7R9QB71_9ACAR</name>
<feature type="chain" id="PRO_5036211786" evidence="1">
    <location>
        <begin position="17"/>
        <end position="56"/>
    </location>
</feature>
<dbReference type="EMBL" id="OC875256">
    <property type="protein sequence ID" value="CAD7638322.1"/>
    <property type="molecule type" value="Genomic_DNA"/>
</dbReference>
<evidence type="ECO:0000256" key="1">
    <source>
        <dbReference type="SAM" id="SignalP"/>
    </source>
</evidence>
<dbReference type="AlphaFoldDB" id="A0A7R9QB71"/>
<sequence length="56" mass="6058">MLKVAIVVSMAAVISASYGGDNGHSRDDYSHPIPYAYGYDVKTEHGAQLSRKEEGD</sequence>
<dbReference type="EMBL" id="CAJPIZ010020681">
    <property type="protein sequence ID" value="CAG2117377.1"/>
    <property type="molecule type" value="Genomic_DNA"/>
</dbReference>
<gene>
    <name evidence="2" type="ORF">OSB1V03_LOCUS17330</name>
</gene>
<protein>
    <submittedName>
        <fullName evidence="2">Uncharacterized protein</fullName>
    </submittedName>
</protein>
<feature type="non-terminal residue" evidence="2">
    <location>
        <position position="1"/>
    </location>
</feature>